<gene>
    <name evidence="5" type="ORF">ETSY2_49615</name>
</gene>
<feature type="domain" description="ABC transporter" evidence="4">
    <location>
        <begin position="6"/>
        <end position="250"/>
    </location>
</feature>
<dbReference type="GO" id="GO:0005886">
    <property type="term" value="C:plasma membrane"/>
    <property type="evidence" value="ECO:0007669"/>
    <property type="project" value="TreeGrafter"/>
</dbReference>
<dbReference type="InterPro" id="IPR051120">
    <property type="entry name" value="ABC_AA/LPS_Transport"/>
</dbReference>
<comment type="caution">
    <text evidence="5">The sequence shown here is derived from an EMBL/GenBank/DDBJ whole genome shotgun (WGS) entry which is preliminary data.</text>
</comment>
<keyword evidence="6" id="KW-1185">Reference proteome</keyword>
<keyword evidence="3" id="KW-0067">ATP-binding</keyword>
<evidence type="ECO:0000313" key="5">
    <source>
        <dbReference type="EMBL" id="ETW94548.1"/>
    </source>
</evidence>
<keyword evidence="2" id="KW-0547">Nucleotide-binding</keyword>
<dbReference type="Pfam" id="PF00005">
    <property type="entry name" value="ABC_tran"/>
    <property type="match status" value="1"/>
</dbReference>
<name>W4L8X3_9BACT</name>
<proteinExistence type="predicted"/>
<dbReference type="InterPro" id="IPR027417">
    <property type="entry name" value="P-loop_NTPase"/>
</dbReference>
<dbReference type="PANTHER" id="PTHR45772">
    <property type="entry name" value="CONSERVED COMPONENT OF ABC TRANSPORTER FOR NATURAL AMINO ACIDS-RELATED"/>
    <property type="match status" value="1"/>
</dbReference>
<evidence type="ECO:0000256" key="3">
    <source>
        <dbReference type="ARBA" id="ARBA00022840"/>
    </source>
</evidence>
<dbReference type="PROSITE" id="PS50893">
    <property type="entry name" value="ABC_TRANSPORTER_2"/>
    <property type="match status" value="1"/>
</dbReference>
<dbReference type="HOGENOM" id="CLU_1063526_0_0_7"/>
<accession>W4L8X3</accession>
<organism evidence="5 6">
    <name type="scientific">Candidatus Entotheonella gemina</name>
    <dbReference type="NCBI Taxonomy" id="1429439"/>
    <lineage>
        <taxon>Bacteria</taxon>
        <taxon>Pseudomonadati</taxon>
        <taxon>Nitrospinota/Tectimicrobiota group</taxon>
        <taxon>Candidatus Tectimicrobiota</taxon>
        <taxon>Candidatus Entotheonellia</taxon>
        <taxon>Candidatus Entotheonellales</taxon>
        <taxon>Candidatus Entotheonellaceae</taxon>
        <taxon>Candidatus Entotheonella</taxon>
    </lineage>
</organism>
<evidence type="ECO:0000313" key="6">
    <source>
        <dbReference type="Proteomes" id="UP000019140"/>
    </source>
</evidence>
<dbReference type="PROSITE" id="PS00211">
    <property type="entry name" value="ABC_TRANSPORTER_1"/>
    <property type="match status" value="1"/>
</dbReference>
<dbReference type="Pfam" id="PF12399">
    <property type="entry name" value="BCA_ABC_TP_C"/>
    <property type="match status" value="1"/>
</dbReference>
<reference evidence="5 6" key="1">
    <citation type="journal article" date="2014" name="Nature">
        <title>An environmental bacterial taxon with a large and distinct metabolic repertoire.</title>
        <authorList>
            <person name="Wilson M.C."/>
            <person name="Mori T."/>
            <person name="Ruckert C."/>
            <person name="Uria A.R."/>
            <person name="Helf M.J."/>
            <person name="Takada K."/>
            <person name="Gernert C."/>
            <person name="Steffens U.A."/>
            <person name="Heycke N."/>
            <person name="Schmitt S."/>
            <person name="Rinke C."/>
            <person name="Helfrich E.J."/>
            <person name="Brachmann A.O."/>
            <person name="Gurgui C."/>
            <person name="Wakimoto T."/>
            <person name="Kracht M."/>
            <person name="Crusemann M."/>
            <person name="Hentschel U."/>
            <person name="Abe I."/>
            <person name="Matsunaga S."/>
            <person name="Kalinowski J."/>
            <person name="Takeyama H."/>
            <person name="Piel J."/>
        </authorList>
    </citation>
    <scope>NUCLEOTIDE SEQUENCE [LARGE SCALE GENOMIC DNA]</scope>
    <source>
        <strain evidence="6">TSY2</strain>
    </source>
</reference>
<dbReference type="CDD" id="cd03219">
    <property type="entry name" value="ABC_Mj1267_LivG_branched"/>
    <property type="match status" value="1"/>
</dbReference>
<dbReference type="PANTHER" id="PTHR45772:SF9">
    <property type="entry name" value="CONSERVED COMPONENT OF ABC TRANSPORTER FOR NATURAL AMINO ACIDS"/>
    <property type="match status" value="1"/>
</dbReference>
<dbReference type="GO" id="GO:0005524">
    <property type="term" value="F:ATP binding"/>
    <property type="evidence" value="ECO:0007669"/>
    <property type="project" value="UniProtKB-KW"/>
</dbReference>
<dbReference type="InterPro" id="IPR032823">
    <property type="entry name" value="BCA_ABC_TP_C"/>
</dbReference>
<dbReference type="InterPro" id="IPR003439">
    <property type="entry name" value="ABC_transporter-like_ATP-bd"/>
</dbReference>
<dbReference type="Proteomes" id="UP000019140">
    <property type="component" value="Unassembled WGS sequence"/>
</dbReference>
<protein>
    <recommendedName>
        <fullName evidence="4">ABC transporter domain-containing protein</fullName>
    </recommendedName>
</protein>
<evidence type="ECO:0000259" key="4">
    <source>
        <dbReference type="PROSITE" id="PS50893"/>
    </source>
</evidence>
<evidence type="ECO:0000256" key="2">
    <source>
        <dbReference type="ARBA" id="ARBA00022741"/>
    </source>
</evidence>
<sequence>REQVADPMIEAQKSFGANRILAGLDLEASAGESVGIIGPNGSGKTTLFNLLTGVVSPTAGRIWFCEQDITGWPTHRVARLNIARTFQNLRLFRRMTVFENVWAAQHRLPGMTSWRLLAPNRAQERQRRERVRHLLEITGLLSKAELRVQQLALGEQRRLELARALAREPQLLLLDEPTGGMTPRETDEMAQLLAQVITGGVTVLLIEHKMAMVMQLCQRLVVLNFGQKICEGPPHQVRSDPAVIAAYMGSEADGPAASASS</sequence>
<dbReference type="SUPFAM" id="SSF52540">
    <property type="entry name" value="P-loop containing nucleoside triphosphate hydrolases"/>
    <property type="match status" value="1"/>
</dbReference>
<dbReference type="InterPro" id="IPR003593">
    <property type="entry name" value="AAA+_ATPase"/>
</dbReference>
<evidence type="ECO:0000256" key="1">
    <source>
        <dbReference type="ARBA" id="ARBA00022448"/>
    </source>
</evidence>
<dbReference type="AlphaFoldDB" id="W4L8X3"/>
<dbReference type="SMART" id="SM00382">
    <property type="entry name" value="AAA"/>
    <property type="match status" value="1"/>
</dbReference>
<dbReference type="GO" id="GO:0016887">
    <property type="term" value="F:ATP hydrolysis activity"/>
    <property type="evidence" value="ECO:0007669"/>
    <property type="project" value="InterPro"/>
</dbReference>
<dbReference type="InterPro" id="IPR017871">
    <property type="entry name" value="ABC_transporter-like_CS"/>
</dbReference>
<dbReference type="Gene3D" id="3.40.50.300">
    <property type="entry name" value="P-loop containing nucleotide triphosphate hydrolases"/>
    <property type="match status" value="1"/>
</dbReference>
<keyword evidence="1" id="KW-0813">Transport</keyword>
<feature type="non-terminal residue" evidence="5">
    <location>
        <position position="1"/>
    </location>
</feature>
<dbReference type="PATRIC" id="fig|1429439.4.peg.8182"/>
<dbReference type="EMBL" id="AZHX01002452">
    <property type="protein sequence ID" value="ETW94548.1"/>
    <property type="molecule type" value="Genomic_DNA"/>
</dbReference>
<dbReference type="FunFam" id="3.40.50.300:FF:000421">
    <property type="entry name" value="Branched-chain amino acid ABC transporter ATP-binding protein"/>
    <property type="match status" value="1"/>
</dbReference>